<dbReference type="InterPro" id="IPR004089">
    <property type="entry name" value="MCPsignal_dom"/>
</dbReference>
<dbReference type="SMART" id="SM00283">
    <property type="entry name" value="MA"/>
    <property type="match status" value="1"/>
</dbReference>
<dbReference type="AlphaFoldDB" id="A0A3S9A8E9"/>
<dbReference type="EMBL" id="CP034437">
    <property type="protein sequence ID" value="AZN42012.1"/>
    <property type="molecule type" value="Genomic_DNA"/>
</dbReference>
<name>A0A3S9A8E9_9BACL</name>
<dbReference type="GO" id="GO:0007165">
    <property type="term" value="P:signal transduction"/>
    <property type="evidence" value="ECO:0007669"/>
    <property type="project" value="UniProtKB-KW"/>
</dbReference>
<dbReference type="Pfam" id="PF00015">
    <property type="entry name" value="MCPsignal"/>
    <property type="match status" value="1"/>
</dbReference>
<proteinExistence type="predicted"/>
<keyword evidence="1 2" id="KW-0807">Transducer</keyword>
<evidence type="ECO:0000259" key="3">
    <source>
        <dbReference type="PROSITE" id="PS50111"/>
    </source>
</evidence>
<dbReference type="Gene3D" id="1.10.287.950">
    <property type="entry name" value="Methyl-accepting chemotaxis protein"/>
    <property type="match status" value="1"/>
</dbReference>
<dbReference type="Proteomes" id="UP000272528">
    <property type="component" value="Chromosome"/>
</dbReference>
<dbReference type="SUPFAM" id="SSF58104">
    <property type="entry name" value="Methyl-accepting chemotaxis protein (MCP) signaling domain"/>
    <property type="match status" value="1"/>
</dbReference>
<dbReference type="OrthoDB" id="9807021at2"/>
<dbReference type="KEGG" id="palb:EJC50_21755"/>
<reference evidence="5" key="1">
    <citation type="submission" date="2018-12" db="EMBL/GenBank/DDBJ databases">
        <title>Genome sequence of Peanibacillus sp.</title>
        <authorList>
            <person name="Subramani G."/>
            <person name="Srinivasan S."/>
            <person name="Kim M.K."/>
        </authorList>
    </citation>
    <scope>NUCLEOTIDE SEQUENCE [LARGE SCALE GENOMIC DNA]</scope>
    <source>
        <strain evidence="5">18JY67-1</strain>
    </source>
</reference>
<dbReference type="PANTHER" id="PTHR32089:SF112">
    <property type="entry name" value="LYSOZYME-LIKE PROTEIN-RELATED"/>
    <property type="match status" value="1"/>
</dbReference>
<dbReference type="PANTHER" id="PTHR32089">
    <property type="entry name" value="METHYL-ACCEPTING CHEMOTAXIS PROTEIN MCPB"/>
    <property type="match status" value="1"/>
</dbReference>
<accession>A0A3S9A8E9</accession>
<evidence type="ECO:0000256" key="2">
    <source>
        <dbReference type="PROSITE-ProRule" id="PRU00284"/>
    </source>
</evidence>
<keyword evidence="5" id="KW-1185">Reference proteome</keyword>
<feature type="domain" description="Methyl-accepting transducer" evidence="3">
    <location>
        <begin position="121"/>
        <end position="296"/>
    </location>
</feature>
<evidence type="ECO:0000313" key="5">
    <source>
        <dbReference type="Proteomes" id="UP000272528"/>
    </source>
</evidence>
<evidence type="ECO:0000313" key="4">
    <source>
        <dbReference type="EMBL" id="AZN42012.1"/>
    </source>
</evidence>
<gene>
    <name evidence="4" type="ORF">EJC50_21755</name>
</gene>
<sequence length="296" mass="32487">MLLFVPIWGLHKAGSWTSMDQEMYLQSVIDMMETYQKAFSEETILLVMDLEKVREFLPTPSIKVTIPVGTPRSALANTVSDLALSQNKICFEERGPEAFGIAYVATASPLRYNGELVGVLTSVTVNEKFEMIRNSSESLAASVEEMTATSNQLASGFSSINSEMDQLSSKSTALLQDIGAIQSIIGVVQELADTSNLLGLNAAIEAAHAGQYGRGFSVVANEIRKMANQSKDASNTIRTQLIDMQSRLNEINRFVETVKHDMAHHSESVKELDSAFEHIAVTANELLDRFGTDNRD</sequence>
<organism evidence="4 5">
    <name type="scientific">Paenibacillus albus</name>
    <dbReference type="NCBI Taxonomy" id="2495582"/>
    <lineage>
        <taxon>Bacteria</taxon>
        <taxon>Bacillati</taxon>
        <taxon>Bacillota</taxon>
        <taxon>Bacilli</taxon>
        <taxon>Bacillales</taxon>
        <taxon>Paenibacillaceae</taxon>
        <taxon>Paenibacillus</taxon>
    </lineage>
</organism>
<dbReference type="GO" id="GO:0016020">
    <property type="term" value="C:membrane"/>
    <property type="evidence" value="ECO:0007669"/>
    <property type="project" value="InterPro"/>
</dbReference>
<evidence type="ECO:0000256" key="1">
    <source>
        <dbReference type="ARBA" id="ARBA00023224"/>
    </source>
</evidence>
<protein>
    <recommendedName>
        <fullName evidence="3">Methyl-accepting transducer domain-containing protein</fullName>
    </recommendedName>
</protein>
<dbReference type="PROSITE" id="PS50111">
    <property type="entry name" value="CHEMOTAXIS_TRANSDUC_2"/>
    <property type="match status" value="1"/>
</dbReference>